<dbReference type="Gene3D" id="3.40.50.1000">
    <property type="entry name" value="HAD superfamily/HAD-like"/>
    <property type="match status" value="1"/>
</dbReference>
<dbReference type="PANTHER" id="PTHR43316">
    <property type="entry name" value="HYDROLASE, HALOACID DELAHOGENASE-RELATED"/>
    <property type="match status" value="1"/>
</dbReference>
<protein>
    <submittedName>
        <fullName evidence="2">Haloacid dehalogenase, type II</fullName>
    </submittedName>
</protein>
<evidence type="ECO:0000313" key="3">
    <source>
        <dbReference type="Proteomes" id="UP000197468"/>
    </source>
</evidence>
<dbReference type="PANTHER" id="PTHR43316:SF9">
    <property type="entry name" value="ACID DEHALOGENASE, PUTATIVE (AFU_ORTHOLOGUE AFUA_6G14460)-RELATED"/>
    <property type="match status" value="1"/>
</dbReference>
<dbReference type="Gene3D" id="1.10.150.750">
    <property type="match status" value="1"/>
</dbReference>
<proteinExistence type="predicted"/>
<dbReference type="SFLD" id="SFLDG01129">
    <property type="entry name" value="C1.5:_HAD__Beta-PGM__Phosphata"/>
    <property type="match status" value="1"/>
</dbReference>
<dbReference type="Proteomes" id="UP000197468">
    <property type="component" value="Unassembled WGS sequence"/>
</dbReference>
<evidence type="ECO:0000256" key="1">
    <source>
        <dbReference type="ARBA" id="ARBA00022801"/>
    </source>
</evidence>
<dbReference type="NCBIfam" id="TIGR01493">
    <property type="entry name" value="HAD-SF-IA-v2"/>
    <property type="match status" value="1"/>
</dbReference>
<dbReference type="InterPro" id="IPR006328">
    <property type="entry name" value="2-HAD"/>
</dbReference>
<dbReference type="SUPFAM" id="SSF56784">
    <property type="entry name" value="HAD-like"/>
    <property type="match status" value="1"/>
</dbReference>
<organism evidence="2 3">
    <name type="scientific">Roseateles aquatilis</name>
    <dbReference type="NCBI Taxonomy" id="431061"/>
    <lineage>
        <taxon>Bacteria</taxon>
        <taxon>Pseudomonadati</taxon>
        <taxon>Pseudomonadota</taxon>
        <taxon>Betaproteobacteria</taxon>
        <taxon>Burkholderiales</taxon>
        <taxon>Sphaerotilaceae</taxon>
        <taxon>Roseateles</taxon>
    </lineage>
</organism>
<dbReference type="InterPro" id="IPR036412">
    <property type="entry name" value="HAD-like_sf"/>
</dbReference>
<dbReference type="NCBIfam" id="TIGR01428">
    <property type="entry name" value="HAD_type_II"/>
    <property type="match status" value="1"/>
</dbReference>
<gene>
    <name evidence="2" type="ORF">CDN99_25140</name>
</gene>
<dbReference type="InterPro" id="IPR051540">
    <property type="entry name" value="S-2-haloacid_dehalogenase"/>
</dbReference>
<dbReference type="SFLD" id="SFLDS00003">
    <property type="entry name" value="Haloacid_Dehalogenase"/>
    <property type="match status" value="1"/>
</dbReference>
<accession>A0A246IU63</accession>
<dbReference type="GO" id="GO:0019120">
    <property type="term" value="F:hydrolase activity, acting on acid halide bonds, in C-halide compounds"/>
    <property type="evidence" value="ECO:0007669"/>
    <property type="project" value="InterPro"/>
</dbReference>
<dbReference type="AlphaFoldDB" id="A0A246IU63"/>
<keyword evidence="1" id="KW-0378">Hydrolase</keyword>
<dbReference type="EMBL" id="NIOF01000019">
    <property type="protein sequence ID" value="OWQ83762.1"/>
    <property type="molecule type" value="Genomic_DNA"/>
</dbReference>
<reference evidence="2 3" key="1">
    <citation type="journal article" date="2008" name="Int. J. Syst. Evol. Microbiol.">
        <title>Description of Roseateles aquatilis sp. nov. and Roseateles terrae sp. nov., in the class Betaproteobacteria, and emended description of the genus Roseateles.</title>
        <authorList>
            <person name="Gomila M."/>
            <person name="Bowien B."/>
            <person name="Falsen E."/>
            <person name="Moore E.R."/>
            <person name="Lalucat J."/>
        </authorList>
    </citation>
    <scope>NUCLEOTIDE SEQUENCE [LARGE SCALE GENOMIC DNA]</scope>
    <source>
        <strain evidence="2 3">CCUG 48205</strain>
    </source>
</reference>
<comment type="caution">
    <text evidence="2">The sequence shown here is derived from an EMBL/GenBank/DDBJ whole genome shotgun (WGS) entry which is preliminary data.</text>
</comment>
<sequence>MSIVFRPKYISFDCYGTLINFQMAPWARRLFADRIAADDMTRFCADFSAFRLDEVLGDWKPYQEVVYNALLRTANRWKVPFREADAAEIYAAVPTWGPHPDTVAGLARIADKIPLVILSNAMDHQLVHNVQKLEVPFHRVYTAQQAKAYKPRLRPFEYMVQQLDAQPEDFLHVSSSMRYDLMSARDMGIRDKVFVNRGHEPGVPAYGYAEIPDIGGLAGLVGL</sequence>
<dbReference type="OrthoDB" id="9785638at2"/>
<keyword evidence="3" id="KW-1185">Reference proteome</keyword>
<dbReference type="Pfam" id="PF00702">
    <property type="entry name" value="Hydrolase"/>
    <property type="match status" value="1"/>
</dbReference>
<dbReference type="InterPro" id="IPR023214">
    <property type="entry name" value="HAD_sf"/>
</dbReference>
<evidence type="ECO:0000313" key="2">
    <source>
        <dbReference type="EMBL" id="OWQ83762.1"/>
    </source>
</evidence>
<name>A0A246IU63_9BURK</name>
<dbReference type="InterPro" id="IPR006439">
    <property type="entry name" value="HAD-SF_hydro_IA"/>
</dbReference>